<feature type="domain" description="G protein gamma" evidence="1">
    <location>
        <begin position="4"/>
        <end position="38"/>
    </location>
</feature>
<dbReference type="AlphaFoldDB" id="R4V487"/>
<dbReference type="InterPro" id="IPR036284">
    <property type="entry name" value="GGL_sf"/>
</dbReference>
<dbReference type="GO" id="GO:0007186">
    <property type="term" value="P:G protein-coupled receptor signaling pathway"/>
    <property type="evidence" value="ECO:0007669"/>
    <property type="project" value="InterPro"/>
</dbReference>
<evidence type="ECO:0000313" key="2">
    <source>
        <dbReference type="EMBL" id="AGM32663.1"/>
    </source>
</evidence>
<reference evidence="2" key="1">
    <citation type="submission" date="2013-03" db="EMBL/GenBank/DDBJ databases">
        <title>Immune-Related transcriptome of Coptotermes formosanus Shiraki workers: the defense mechanism.</title>
        <authorList>
            <person name="Hussain A."/>
            <person name="Li Y.F."/>
            <person name="Wen S.Y."/>
        </authorList>
    </citation>
    <scope>NUCLEOTIDE SEQUENCE</scope>
</reference>
<organism evidence="2">
    <name type="scientific">Coptotermes formosanus</name>
    <name type="common">Formosan subterranean termite</name>
    <dbReference type="NCBI Taxonomy" id="36987"/>
    <lineage>
        <taxon>Eukaryota</taxon>
        <taxon>Metazoa</taxon>
        <taxon>Ecdysozoa</taxon>
        <taxon>Arthropoda</taxon>
        <taxon>Hexapoda</taxon>
        <taxon>Insecta</taxon>
        <taxon>Pterygota</taxon>
        <taxon>Neoptera</taxon>
        <taxon>Polyneoptera</taxon>
        <taxon>Dictyoptera</taxon>
        <taxon>Blattodea</taxon>
        <taxon>Blattoidea</taxon>
        <taxon>Termitoidae</taxon>
        <taxon>Rhinotermitidae</taxon>
        <taxon>Coptotermes</taxon>
    </lineage>
</organism>
<protein>
    <submittedName>
        <fullName evidence="2">G protein gamma subunit-like protein</fullName>
    </submittedName>
</protein>
<name>R4V487_COPFO</name>
<dbReference type="PROSITE" id="PS50058">
    <property type="entry name" value="G_PROTEIN_GAMMA"/>
    <property type="match status" value="1"/>
</dbReference>
<sequence>MDMMISNLQQQRQVTEQLRREAAIKRISVSQAVLDIRSIYMSTNKRIVCWLASVPRRRIRLERRAAALSCKRFVYSVCVHCFMKSVKRSSAWLLVHHGICGKLFSVTFYVPCKCVLYLKLHGETQP</sequence>
<proteinExistence type="evidence at transcript level"/>
<dbReference type="EMBL" id="KC740839">
    <property type="protein sequence ID" value="AGM32663.1"/>
    <property type="molecule type" value="mRNA"/>
</dbReference>
<dbReference type="SUPFAM" id="SSF48670">
    <property type="entry name" value="Transducin (heterotrimeric G protein), gamma chain"/>
    <property type="match status" value="1"/>
</dbReference>
<accession>R4V487</accession>
<dbReference type="InterPro" id="IPR015898">
    <property type="entry name" value="G-protein_gamma-like_dom"/>
</dbReference>
<dbReference type="Gene3D" id="4.10.260.10">
    <property type="entry name" value="Transducin (heterotrimeric G protein), gamma chain"/>
    <property type="match status" value="1"/>
</dbReference>
<evidence type="ECO:0000259" key="1">
    <source>
        <dbReference type="PROSITE" id="PS50058"/>
    </source>
</evidence>